<comment type="caution">
    <text evidence="3">The sequence shown here is derived from an EMBL/GenBank/DDBJ whole genome shotgun (WGS) entry which is preliminary data.</text>
</comment>
<protein>
    <submittedName>
        <fullName evidence="3">Ubiquitin-protein ligase</fullName>
    </submittedName>
</protein>
<keyword evidence="3" id="KW-0436">Ligase</keyword>
<dbReference type="STRING" id="754436.JCM19237_4164"/>
<dbReference type="AlphaFoldDB" id="A0A090QR98"/>
<feature type="domain" description="DUF3943" evidence="2">
    <location>
        <begin position="142"/>
        <end position="251"/>
    </location>
</feature>
<dbReference type="eggNOG" id="COG3637">
    <property type="taxonomic scope" value="Bacteria"/>
</dbReference>
<reference evidence="3 4" key="1">
    <citation type="journal article" date="2014" name="Genome Announc.">
        <title>Draft Genome Sequences of Two Vibrionaceae Species, Vibrio ponticus C121 and Photobacterium aphoticum C119, Isolated as Coral Reef Microbiota.</title>
        <authorList>
            <person name="Al-saari N."/>
            <person name="Meirelles P.M."/>
            <person name="Mino S."/>
            <person name="Suda W."/>
            <person name="Oshima K."/>
            <person name="Hattori M."/>
            <person name="Ohkuma M."/>
            <person name="Thompson F.L."/>
            <person name="Gomez-Gil B."/>
            <person name="Sawabe T."/>
            <person name="Sawabe T."/>
        </authorList>
    </citation>
    <scope>NUCLEOTIDE SEQUENCE [LARGE SCALE GENOMIC DNA]</scope>
    <source>
        <strain evidence="3 4">JCM 19237</strain>
    </source>
</reference>
<evidence type="ECO:0000313" key="3">
    <source>
        <dbReference type="EMBL" id="GAL04798.1"/>
    </source>
</evidence>
<organism evidence="3 4">
    <name type="scientific">Photobacterium aphoticum</name>
    <dbReference type="NCBI Taxonomy" id="754436"/>
    <lineage>
        <taxon>Bacteria</taxon>
        <taxon>Pseudomonadati</taxon>
        <taxon>Pseudomonadota</taxon>
        <taxon>Gammaproteobacteria</taxon>
        <taxon>Vibrionales</taxon>
        <taxon>Vibrionaceae</taxon>
        <taxon>Photobacterium</taxon>
    </lineage>
</organism>
<evidence type="ECO:0000256" key="1">
    <source>
        <dbReference type="SAM" id="SignalP"/>
    </source>
</evidence>
<dbReference type="EMBL" id="BBMN01000005">
    <property type="protein sequence ID" value="GAL04798.1"/>
    <property type="molecule type" value="Genomic_DNA"/>
</dbReference>
<keyword evidence="1" id="KW-0732">Signal</keyword>
<dbReference type="Pfam" id="PF13084">
    <property type="entry name" value="DUF3943"/>
    <property type="match status" value="1"/>
</dbReference>
<evidence type="ECO:0000259" key="2">
    <source>
        <dbReference type="Pfam" id="PF13084"/>
    </source>
</evidence>
<dbReference type="GO" id="GO:0016874">
    <property type="term" value="F:ligase activity"/>
    <property type="evidence" value="ECO:0007669"/>
    <property type="project" value="UniProtKB-KW"/>
</dbReference>
<sequence>MRTSLFTSVVLGCAFSTPAMAWHDNNANTYNTFTSQDTFLNHYAATTPSSFRYSASENVDAHVLAQAADTSDQSINTLPMHLSVAPEKNWDYLLEQSYTIFGLSVATVGMMTLLPESVTKWDEEDRDLSGLGQKWWDNVSEGPVWDKDDHVLNYIMHPYFGGVYYTAARHSGFNEWESFLYSATMSTFFWEYGVEGFAEVPSIQDIIVTPLFGAAVGEWMFQTELEITANGGEVMGSETLGDVSLFLLNPVGHIHYWVTDWWKGDSDVSLTYSPWFGNSTVAQYAMDAGAEYDKAFIGLEMKLALQ</sequence>
<dbReference type="InterPro" id="IPR025079">
    <property type="entry name" value="DUF3943"/>
</dbReference>
<gene>
    <name evidence="3" type="ORF">JCM19237_4164</name>
</gene>
<dbReference type="Proteomes" id="UP000029227">
    <property type="component" value="Unassembled WGS sequence"/>
</dbReference>
<proteinExistence type="predicted"/>
<name>A0A090QR98_9GAMM</name>
<feature type="signal peptide" evidence="1">
    <location>
        <begin position="1"/>
        <end position="21"/>
    </location>
</feature>
<evidence type="ECO:0000313" key="4">
    <source>
        <dbReference type="Proteomes" id="UP000029227"/>
    </source>
</evidence>
<accession>A0A090QR98</accession>
<feature type="chain" id="PRO_5001863187" evidence="1">
    <location>
        <begin position="22"/>
        <end position="306"/>
    </location>
</feature>